<feature type="signal peptide" evidence="2">
    <location>
        <begin position="1"/>
        <end position="25"/>
    </location>
</feature>
<evidence type="ECO:0000313" key="3">
    <source>
        <dbReference type="EMBL" id="MBH5329940.1"/>
    </source>
</evidence>
<evidence type="ECO:0000313" key="4">
    <source>
        <dbReference type="Proteomes" id="UP000768471"/>
    </source>
</evidence>
<name>A0ABS0NCA2_9NEIS</name>
<reference evidence="3 4" key="1">
    <citation type="submission" date="2020-09" db="EMBL/GenBank/DDBJ databases">
        <title>Eikenella S3660 sp. nov., isolated from a throat swab.</title>
        <authorList>
            <person name="Buhl M."/>
        </authorList>
    </citation>
    <scope>NUCLEOTIDE SEQUENCE [LARGE SCALE GENOMIC DNA]</scope>
    <source>
        <strain evidence="3 4">S3360</strain>
    </source>
</reference>
<sequence length="216" mass="23544">MSKLILSVLPILLTAACNNGATSHAAGSNTQSTQPSTQHSSSPIGGKTTDWTPLFQYLETKGCGHASPELNTLLKSLYDWKIDDHGTADFGDDRVDIHSLKTPIPPKGFEHVVGQKISYFIKGDTHTLSLPIQGTYHGIPVKALERYGLESSAVSGAYLILDMPLSEAQAKLHNVRYAIPTFQDEEEGMGLFEPKDFQASLETNNNGETALFCVYF</sequence>
<keyword evidence="4" id="KW-1185">Reference proteome</keyword>
<protein>
    <recommendedName>
        <fullName evidence="5">Lipoprotein</fullName>
    </recommendedName>
</protein>
<gene>
    <name evidence="3" type="ORF">H9Q10_09710</name>
</gene>
<accession>A0ABS0NCA2</accession>
<feature type="region of interest" description="Disordered" evidence="1">
    <location>
        <begin position="23"/>
        <end position="45"/>
    </location>
</feature>
<organism evidence="3 4">
    <name type="scientific">Eikenella glucosivorans</name>
    <dbReference type="NCBI Taxonomy" id="2766967"/>
    <lineage>
        <taxon>Bacteria</taxon>
        <taxon>Pseudomonadati</taxon>
        <taxon>Pseudomonadota</taxon>
        <taxon>Betaproteobacteria</taxon>
        <taxon>Neisseriales</taxon>
        <taxon>Neisseriaceae</taxon>
        <taxon>Eikenella</taxon>
    </lineage>
</organism>
<proteinExistence type="predicted"/>
<dbReference type="EMBL" id="JACSGR010000007">
    <property type="protein sequence ID" value="MBH5329940.1"/>
    <property type="molecule type" value="Genomic_DNA"/>
</dbReference>
<dbReference type="Proteomes" id="UP000768471">
    <property type="component" value="Unassembled WGS sequence"/>
</dbReference>
<comment type="caution">
    <text evidence="3">The sequence shown here is derived from an EMBL/GenBank/DDBJ whole genome shotgun (WGS) entry which is preliminary data.</text>
</comment>
<evidence type="ECO:0008006" key="5">
    <source>
        <dbReference type="Google" id="ProtNLM"/>
    </source>
</evidence>
<dbReference type="PROSITE" id="PS51257">
    <property type="entry name" value="PROKAR_LIPOPROTEIN"/>
    <property type="match status" value="1"/>
</dbReference>
<evidence type="ECO:0000256" key="1">
    <source>
        <dbReference type="SAM" id="MobiDB-lite"/>
    </source>
</evidence>
<feature type="compositionally biased region" description="Low complexity" evidence="1">
    <location>
        <begin position="28"/>
        <end position="42"/>
    </location>
</feature>
<dbReference type="RefSeq" id="WP_197903784.1">
    <property type="nucleotide sequence ID" value="NZ_JACSGR010000007.1"/>
</dbReference>
<evidence type="ECO:0000256" key="2">
    <source>
        <dbReference type="SAM" id="SignalP"/>
    </source>
</evidence>
<keyword evidence="2" id="KW-0732">Signal</keyword>
<feature type="chain" id="PRO_5045637172" description="Lipoprotein" evidence="2">
    <location>
        <begin position="26"/>
        <end position="216"/>
    </location>
</feature>